<dbReference type="AlphaFoldDB" id="A0A1E4TA59"/>
<gene>
    <name evidence="2" type="ORF">CANCADRAFT_3256</name>
</gene>
<dbReference type="Gene3D" id="1.25.10.50">
    <property type="match status" value="1"/>
</dbReference>
<organism evidence="2 3">
    <name type="scientific">Tortispora caseinolytica NRRL Y-17796</name>
    <dbReference type="NCBI Taxonomy" id="767744"/>
    <lineage>
        <taxon>Eukaryota</taxon>
        <taxon>Fungi</taxon>
        <taxon>Dikarya</taxon>
        <taxon>Ascomycota</taxon>
        <taxon>Saccharomycotina</taxon>
        <taxon>Trigonopsidomycetes</taxon>
        <taxon>Trigonopsidales</taxon>
        <taxon>Trigonopsidaceae</taxon>
        <taxon>Tortispora</taxon>
    </lineage>
</organism>
<accession>A0A1E4TA59</accession>
<evidence type="ECO:0000313" key="3">
    <source>
        <dbReference type="Proteomes" id="UP000095023"/>
    </source>
</evidence>
<dbReference type="InterPro" id="IPR041335">
    <property type="entry name" value="HSM3_N"/>
</dbReference>
<name>A0A1E4TA59_9ASCO</name>
<dbReference type="OrthoDB" id="4074002at2759"/>
<reference evidence="3" key="1">
    <citation type="submission" date="2016-02" db="EMBL/GenBank/DDBJ databases">
        <title>Comparative genomics of biotechnologically important yeasts.</title>
        <authorList>
            <consortium name="DOE Joint Genome Institute"/>
            <person name="Riley R."/>
            <person name="Haridas S."/>
            <person name="Wolfe K.H."/>
            <person name="Lopes M.R."/>
            <person name="Hittinger C.T."/>
            <person name="Goker M."/>
            <person name="Salamov A."/>
            <person name="Wisecaver J."/>
            <person name="Long T.M."/>
            <person name="Aerts A.L."/>
            <person name="Barry K."/>
            <person name="Choi C."/>
            <person name="Clum A."/>
            <person name="Coughlan A.Y."/>
            <person name="Deshpande S."/>
            <person name="Douglass A.P."/>
            <person name="Hanson S.J."/>
            <person name="Klenk H.-P."/>
            <person name="Labutti K."/>
            <person name="Lapidus A."/>
            <person name="Lindquist E."/>
            <person name="Lipzen A."/>
            <person name="Meier-Kolthoff J.P."/>
            <person name="Ohm R.A."/>
            <person name="Otillar R.P."/>
            <person name="Pangilinan J."/>
            <person name="Peng Y."/>
            <person name="Rokas A."/>
            <person name="Rosa C.A."/>
            <person name="Scheuner C."/>
            <person name="Sibirny A.A."/>
            <person name="Slot J.C."/>
            <person name="Stielow J.B."/>
            <person name="Sun H."/>
            <person name="Kurtzman C.P."/>
            <person name="Blackwell M."/>
            <person name="Jeffries T.W."/>
            <person name="Grigoriev I.V."/>
        </authorList>
    </citation>
    <scope>NUCLEOTIDE SEQUENCE [LARGE SCALE GENOMIC DNA]</scope>
    <source>
        <strain evidence="3">NRRL Y-17796</strain>
    </source>
</reference>
<evidence type="ECO:0000313" key="2">
    <source>
        <dbReference type="EMBL" id="ODV88611.1"/>
    </source>
</evidence>
<protein>
    <recommendedName>
        <fullName evidence="1">DNA mismatch repair protein HSM3 N-terminal domain-containing protein</fullName>
    </recommendedName>
</protein>
<dbReference type="Proteomes" id="UP000095023">
    <property type="component" value="Unassembled WGS sequence"/>
</dbReference>
<dbReference type="Pfam" id="PF18795">
    <property type="entry name" value="HSM3_N"/>
    <property type="match status" value="1"/>
</dbReference>
<feature type="domain" description="DNA mismatch repair protein HSM3 N-terminal" evidence="1">
    <location>
        <begin position="114"/>
        <end position="251"/>
    </location>
</feature>
<sequence length="491" mass="54393">MHILLSGEKWGRRRQPTVDLRTVYLLMTSSTQQIIDRLSSHFEDVSEGKSDIDYELVQDGSLALGPAQAKDIWPAIAPLLLTHAVQLSPLLASLFSGPYNEVYSVVGEYLTKGLEIPELASLCANTIGRARPPDLVANTPALYTMLKMLLTADDSVASAFERVIRRLVTGELVRKRLLSDDCRNILLQLHHGTAVQKTRSMAIVTEILPFLDSVRDLRELISYDIPDPQNLNDYNDPLLLMNVLEFYTNIVRNPHPPDMVPGEIMPQAVTIAKYFVESAKRDGPSSDITQRTVETSSASFLVALSFTEHNVFGNLDHELHIMDSLSPSPKVPAAILISRMAPQLLALLPSGASYVKNRLAPLTTAAQVPLYCNIYSHAHTLALSSPQADVLIRLQYPYMLQLCLSLSSSDAGILALSKMPKVMERLLDSTPDSAPIRDNEVLSIRLQLLSRLHEHSRLGHLGPWGTEVTRAYYEARDNFSEPRAVVADETG</sequence>
<dbReference type="Gene3D" id="1.25.40.580">
    <property type="match status" value="1"/>
</dbReference>
<dbReference type="EMBL" id="KV453843">
    <property type="protein sequence ID" value="ODV88611.1"/>
    <property type="molecule type" value="Genomic_DNA"/>
</dbReference>
<keyword evidence="3" id="KW-1185">Reference proteome</keyword>
<proteinExistence type="predicted"/>
<evidence type="ECO:0000259" key="1">
    <source>
        <dbReference type="Pfam" id="PF18795"/>
    </source>
</evidence>